<evidence type="ECO:0000313" key="1">
    <source>
        <dbReference type="EMBL" id="KAI8429312.1"/>
    </source>
</evidence>
<reference evidence="1 2" key="1">
    <citation type="journal article" date="2022" name="Genome Biol. Evol.">
        <title>The Spruce Budworm Genome: Reconstructing the Evolutionary History of Antifreeze Proteins.</title>
        <authorList>
            <person name="Beliveau C."/>
            <person name="Gagne P."/>
            <person name="Picq S."/>
            <person name="Vernygora O."/>
            <person name="Keeling C.I."/>
            <person name="Pinkney K."/>
            <person name="Doucet D."/>
            <person name="Wen F."/>
            <person name="Johnston J.S."/>
            <person name="Maaroufi H."/>
            <person name="Boyle B."/>
            <person name="Laroche J."/>
            <person name="Dewar K."/>
            <person name="Juretic N."/>
            <person name="Blackburn G."/>
            <person name="Nisole A."/>
            <person name="Brunet B."/>
            <person name="Brandao M."/>
            <person name="Lumley L."/>
            <person name="Duan J."/>
            <person name="Quan G."/>
            <person name="Lucarotti C.J."/>
            <person name="Roe A.D."/>
            <person name="Sperling F.A.H."/>
            <person name="Levesque R.C."/>
            <person name="Cusson M."/>
        </authorList>
    </citation>
    <scope>NUCLEOTIDE SEQUENCE [LARGE SCALE GENOMIC DNA]</scope>
    <source>
        <strain evidence="1">Glfc:IPQL:Cfum</strain>
    </source>
</reference>
<evidence type="ECO:0000313" key="2">
    <source>
        <dbReference type="Proteomes" id="UP001064048"/>
    </source>
</evidence>
<proteinExistence type="predicted"/>
<keyword evidence="2" id="KW-1185">Reference proteome</keyword>
<dbReference type="Proteomes" id="UP001064048">
    <property type="component" value="Chromosome 12"/>
</dbReference>
<comment type="caution">
    <text evidence="1">The sequence shown here is derived from an EMBL/GenBank/DDBJ whole genome shotgun (WGS) entry which is preliminary data.</text>
</comment>
<dbReference type="EMBL" id="CM046112">
    <property type="protein sequence ID" value="KAI8429312.1"/>
    <property type="molecule type" value="Genomic_DNA"/>
</dbReference>
<gene>
    <name evidence="1" type="ORF">MSG28_007808</name>
</gene>
<protein>
    <submittedName>
        <fullName evidence="1">Uncharacterized protein</fullName>
    </submittedName>
</protein>
<accession>A0ACC0JYP8</accession>
<sequence>MCSECHGQVVTRSLRWRPKPEYVGTVLNIKVDSDKTMKRRSDFILEKLNLNSKNQKNDISNNNDSLMEAPTNTDEKSAGGHISTNIPEKVKSFTQSPSIIEDSLDGSVPYFDPKTFLMQDANEVETINNIQDFTQNEDATMSEVLISGETEIKQSTKPRYSSTSSSSSSSSSSRSSSTSSSSSSSRKSNSNEHSAIDGPSTSKLTNQVSSGTSKTYHQSPINSNESDADLSDLDPTYTVNGSSATFREIIQLSSSSTSSSRSSSTVNSAPETAKRSRKRTRDPSKWKQNIAKALRNSGKAYVSSSTKKEVPARCVKDACKCRLKCVDNISDTDRNTLFETYWSIGDIEIQRSYIRSCMVEVKPKYRYTNADKPRLPNNAFYFTVNNVKIRVCKTFFINTLGICDRQIRTVKKKTDPQGFVISDNRGKSSSRKPVNPILIESIKQHINSIPRIESHYLRASTSREYI</sequence>
<organism evidence="1 2">
    <name type="scientific">Choristoneura fumiferana</name>
    <name type="common">Spruce budworm moth</name>
    <name type="synonym">Archips fumiferana</name>
    <dbReference type="NCBI Taxonomy" id="7141"/>
    <lineage>
        <taxon>Eukaryota</taxon>
        <taxon>Metazoa</taxon>
        <taxon>Ecdysozoa</taxon>
        <taxon>Arthropoda</taxon>
        <taxon>Hexapoda</taxon>
        <taxon>Insecta</taxon>
        <taxon>Pterygota</taxon>
        <taxon>Neoptera</taxon>
        <taxon>Endopterygota</taxon>
        <taxon>Lepidoptera</taxon>
        <taxon>Glossata</taxon>
        <taxon>Ditrysia</taxon>
        <taxon>Tortricoidea</taxon>
        <taxon>Tortricidae</taxon>
        <taxon>Tortricinae</taxon>
        <taxon>Choristoneura</taxon>
    </lineage>
</organism>
<name>A0ACC0JYP8_CHOFU</name>